<dbReference type="EnsemblFungi" id="MAPG_05467T0">
    <property type="protein sequence ID" value="MAPG_05467T0"/>
    <property type="gene ID" value="MAPG_05467"/>
</dbReference>
<dbReference type="InterPro" id="IPR052895">
    <property type="entry name" value="HetReg/Transcr_Mod"/>
</dbReference>
<reference evidence="3" key="4">
    <citation type="journal article" date="2015" name="G3 (Bethesda)">
        <title>Genome sequences of three phytopathogenic species of the Magnaporthaceae family of fungi.</title>
        <authorList>
            <person name="Okagaki L.H."/>
            <person name="Nunes C.C."/>
            <person name="Sailsbery J."/>
            <person name="Clay B."/>
            <person name="Brown D."/>
            <person name="John T."/>
            <person name="Oh Y."/>
            <person name="Young N."/>
            <person name="Fitzgerald M."/>
            <person name="Haas B.J."/>
            <person name="Zeng Q."/>
            <person name="Young S."/>
            <person name="Adiconis X."/>
            <person name="Fan L."/>
            <person name="Levin J.Z."/>
            <person name="Mitchell T.K."/>
            <person name="Okubara P.A."/>
            <person name="Farman M.L."/>
            <person name="Kohn L.M."/>
            <person name="Birren B."/>
            <person name="Ma L.-J."/>
            <person name="Dean R.A."/>
        </authorList>
    </citation>
    <scope>NUCLEOTIDE SEQUENCE</scope>
    <source>
        <strain evidence="3">ATCC 64411 / 73-15</strain>
    </source>
</reference>
<evidence type="ECO:0000313" key="4">
    <source>
        <dbReference type="Proteomes" id="UP000011715"/>
    </source>
</evidence>
<dbReference type="eggNOG" id="ENOG502SJHN">
    <property type="taxonomic scope" value="Eukaryota"/>
</dbReference>
<gene>
    <name evidence="2" type="ORF">MAPG_05467</name>
</gene>
<dbReference type="EMBL" id="GL876969">
    <property type="protein sequence ID" value="KLU86454.1"/>
    <property type="molecule type" value="Genomic_DNA"/>
</dbReference>
<keyword evidence="4" id="KW-1185">Reference proteome</keyword>
<dbReference type="InterPro" id="IPR011990">
    <property type="entry name" value="TPR-like_helical_dom_sf"/>
</dbReference>
<reference evidence="2" key="1">
    <citation type="submission" date="2010-05" db="EMBL/GenBank/DDBJ databases">
        <title>The Genome Sequence of Magnaporthe poae strain ATCC 64411.</title>
        <authorList>
            <consortium name="The Broad Institute Genome Sequencing Platform"/>
            <consortium name="Broad Institute Genome Sequencing Center for Infectious Disease"/>
            <person name="Ma L.-J."/>
            <person name="Dead R."/>
            <person name="Young S."/>
            <person name="Zeng Q."/>
            <person name="Koehrsen M."/>
            <person name="Alvarado L."/>
            <person name="Berlin A."/>
            <person name="Chapman S.B."/>
            <person name="Chen Z."/>
            <person name="Freedman E."/>
            <person name="Gellesch M."/>
            <person name="Goldberg J."/>
            <person name="Griggs A."/>
            <person name="Gujja S."/>
            <person name="Heilman E.R."/>
            <person name="Heiman D."/>
            <person name="Hepburn T."/>
            <person name="Howarth C."/>
            <person name="Jen D."/>
            <person name="Larson L."/>
            <person name="Mehta T."/>
            <person name="Neiman D."/>
            <person name="Pearson M."/>
            <person name="Roberts A."/>
            <person name="Saif S."/>
            <person name="Shea T."/>
            <person name="Shenoy N."/>
            <person name="Sisk P."/>
            <person name="Stolte C."/>
            <person name="Sykes S."/>
            <person name="Walk T."/>
            <person name="White J."/>
            <person name="Yandava C."/>
            <person name="Haas B."/>
            <person name="Nusbaum C."/>
            <person name="Birren B."/>
        </authorList>
    </citation>
    <scope>NUCLEOTIDE SEQUENCE</scope>
    <source>
        <strain evidence="2">ATCC 64411</strain>
    </source>
</reference>
<proteinExistence type="predicted"/>
<protein>
    <recommendedName>
        <fullName evidence="1">Heterokaryon incompatibility domain-containing protein</fullName>
    </recommendedName>
</protein>
<dbReference type="InterPro" id="IPR055530">
    <property type="entry name" value="DUF7104"/>
</dbReference>
<dbReference type="PANTHER" id="PTHR24148:SF78">
    <property type="entry name" value="HETEROKARYON INCOMPATIBILITY DOMAIN-CONTAINING PROTEIN"/>
    <property type="match status" value="1"/>
</dbReference>
<evidence type="ECO:0000313" key="3">
    <source>
        <dbReference type="EnsemblFungi" id="MAPG_05467T0"/>
    </source>
</evidence>
<reference evidence="4" key="2">
    <citation type="submission" date="2010-05" db="EMBL/GenBank/DDBJ databases">
        <title>The genome sequence of Magnaporthe poae strain ATCC 64411.</title>
        <authorList>
            <person name="Ma L.-J."/>
            <person name="Dead R."/>
            <person name="Young S."/>
            <person name="Zeng Q."/>
            <person name="Koehrsen M."/>
            <person name="Alvarado L."/>
            <person name="Berlin A."/>
            <person name="Chapman S.B."/>
            <person name="Chen Z."/>
            <person name="Freedman E."/>
            <person name="Gellesch M."/>
            <person name="Goldberg J."/>
            <person name="Griggs A."/>
            <person name="Gujja S."/>
            <person name="Heilman E.R."/>
            <person name="Heiman D."/>
            <person name="Hepburn T."/>
            <person name="Howarth C."/>
            <person name="Jen D."/>
            <person name="Larson L."/>
            <person name="Mehta T."/>
            <person name="Neiman D."/>
            <person name="Pearson M."/>
            <person name="Roberts A."/>
            <person name="Saif S."/>
            <person name="Shea T."/>
            <person name="Shenoy N."/>
            <person name="Sisk P."/>
            <person name="Stolte C."/>
            <person name="Sykes S."/>
            <person name="Walk T."/>
            <person name="White J."/>
            <person name="Yandava C."/>
            <person name="Haas B."/>
            <person name="Nusbaum C."/>
            <person name="Birren B."/>
        </authorList>
    </citation>
    <scope>NUCLEOTIDE SEQUENCE [LARGE SCALE GENOMIC DNA]</scope>
    <source>
        <strain evidence="4">ATCC 64411 / 73-15</strain>
    </source>
</reference>
<dbReference type="STRING" id="644358.A0A0C4DZG6"/>
<reference evidence="3" key="5">
    <citation type="submission" date="2015-06" db="UniProtKB">
        <authorList>
            <consortium name="EnsemblFungi"/>
        </authorList>
    </citation>
    <scope>IDENTIFICATION</scope>
    <source>
        <strain evidence="3">ATCC 64411</strain>
    </source>
</reference>
<dbReference type="EMBL" id="ADBL01001303">
    <property type="status" value="NOT_ANNOTATED_CDS"/>
    <property type="molecule type" value="Genomic_DNA"/>
</dbReference>
<dbReference type="Proteomes" id="UP000011715">
    <property type="component" value="Unassembled WGS sequence"/>
</dbReference>
<dbReference type="OMA" id="NDEEPNM"/>
<dbReference type="InterPro" id="IPR010730">
    <property type="entry name" value="HET"/>
</dbReference>
<organism evidence="3 4">
    <name type="scientific">Magnaporthiopsis poae (strain ATCC 64411 / 73-15)</name>
    <name type="common">Kentucky bluegrass fungus</name>
    <name type="synonym">Magnaporthe poae</name>
    <dbReference type="NCBI Taxonomy" id="644358"/>
    <lineage>
        <taxon>Eukaryota</taxon>
        <taxon>Fungi</taxon>
        <taxon>Dikarya</taxon>
        <taxon>Ascomycota</taxon>
        <taxon>Pezizomycotina</taxon>
        <taxon>Sordariomycetes</taxon>
        <taxon>Sordariomycetidae</taxon>
        <taxon>Magnaporthales</taxon>
        <taxon>Magnaporthaceae</taxon>
        <taxon>Magnaporthiopsis</taxon>
    </lineage>
</organism>
<dbReference type="OrthoDB" id="194358at2759"/>
<name>A0A0C4DZG6_MAGP6</name>
<feature type="domain" description="Heterokaryon incompatibility" evidence="1">
    <location>
        <begin position="73"/>
        <end position="211"/>
    </location>
</feature>
<accession>A0A0C4DZG6</accession>
<dbReference type="Gene3D" id="1.25.40.10">
    <property type="entry name" value="Tetratricopeptide repeat domain"/>
    <property type="match status" value="1"/>
</dbReference>
<dbReference type="VEuPathDB" id="FungiDB:MAPG_05467"/>
<dbReference type="AlphaFoldDB" id="A0A0C4DZG6"/>
<dbReference type="Pfam" id="PF06985">
    <property type="entry name" value="HET"/>
    <property type="match status" value="1"/>
</dbReference>
<dbReference type="PANTHER" id="PTHR24148">
    <property type="entry name" value="ANKYRIN REPEAT DOMAIN-CONTAINING PROTEIN 39 HOMOLOG-RELATED"/>
    <property type="match status" value="1"/>
</dbReference>
<evidence type="ECO:0000313" key="2">
    <source>
        <dbReference type="EMBL" id="KLU86454.1"/>
    </source>
</evidence>
<dbReference type="Gene3D" id="1.20.5.340">
    <property type="match status" value="1"/>
</dbReference>
<sequence length="795" mass="88623">MPQPPSGGNLGQRNDYNSSKLQYRHVPFVKPGAIRLLRLLPHPTQDAPLQCQLFEYPLLGPGEIENKHGSHLYEALSYVWGKLDGRHSISIDGRDLPVTANLHAALRHLRNRHLERILWVDAVCINQGNDGEKADQIQLMASIYSQANRVVVWLDEAGDKAGDWALQEIRRLAAEEMGGNTTELVISEKAKLGVLALLRRRWFERIWVLQEVAAAQSIQIRCGSIGLDGYAFSTALGSAALDPVYEAAPGLQSLIRPVTYLIRGATFRQGEEPVRISTRPLGELIDMYHSRQATVRHDKVFALLAMSSDPLPADLLPNYRIQWPVLFERVVTFLLGTQVTVETSPDTETAAISGRGVVIGKVSSTTQNRNNQQRVDVTLKDMSGRLHTQTPQEWTLPPLARPAQIDDLVCLLAGAARPTLIRQCNDYFSVIAIATPPLGRERAAVTSFPLRMLLVWDWEAAQPGAQRRDDYDTVMGYQVCPGTKMLALQSSKLARARHWSKLVRLWNAASVLDDGGQYREAAAALQQIIDAWEIEFGGENLGTLAAKERLVQVYRRSHEWRAAREILQQLIETRKPVQGARHPDTLRNTEELASTYEDEGALVPEKLEAITDILRRGTPLGRERVVWIAGFLDAEVLRMLFNHRGDEVEVTEDVTKAVAGNIWEGGASMNLLLDYRGDEVKITEDVLVAAASNKRQGSAVLAILLQRRKAEVGVTERVLAAATRNHWQGVQIKKLLADMEHCKPSQLGDDSVGAPLEPFELRNLNRVYDRSRIGLFTLTPIAPNWEAIHGKPTLQ</sequence>
<reference evidence="2" key="3">
    <citation type="submission" date="2011-03" db="EMBL/GenBank/DDBJ databases">
        <title>Annotation of Magnaporthe poae ATCC 64411.</title>
        <authorList>
            <person name="Ma L.-J."/>
            <person name="Dead R."/>
            <person name="Young S.K."/>
            <person name="Zeng Q."/>
            <person name="Gargeya S."/>
            <person name="Fitzgerald M."/>
            <person name="Haas B."/>
            <person name="Abouelleil A."/>
            <person name="Alvarado L."/>
            <person name="Arachchi H.M."/>
            <person name="Berlin A."/>
            <person name="Brown A."/>
            <person name="Chapman S.B."/>
            <person name="Chen Z."/>
            <person name="Dunbar C."/>
            <person name="Freedman E."/>
            <person name="Gearin G."/>
            <person name="Gellesch M."/>
            <person name="Goldberg J."/>
            <person name="Griggs A."/>
            <person name="Gujja S."/>
            <person name="Heiman D."/>
            <person name="Howarth C."/>
            <person name="Larson L."/>
            <person name="Lui A."/>
            <person name="MacDonald P.J.P."/>
            <person name="Mehta T."/>
            <person name="Montmayeur A."/>
            <person name="Murphy C."/>
            <person name="Neiman D."/>
            <person name="Pearson M."/>
            <person name="Priest M."/>
            <person name="Roberts A."/>
            <person name="Saif S."/>
            <person name="Shea T."/>
            <person name="Shenoy N."/>
            <person name="Sisk P."/>
            <person name="Stolte C."/>
            <person name="Sykes S."/>
            <person name="Yandava C."/>
            <person name="Wortman J."/>
            <person name="Nusbaum C."/>
            <person name="Birren B."/>
        </authorList>
    </citation>
    <scope>NUCLEOTIDE SEQUENCE</scope>
    <source>
        <strain evidence="2">ATCC 64411</strain>
    </source>
</reference>
<evidence type="ECO:0000259" key="1">
    <source>
        <dbReference type="Pfam" id="PF06985"/>
    </source>
</evidence>
<dbReference type="Pfam" id="PF23397">
    <property type="entry name" value="DUF7104"/>
    <property type="match status" value="3"/>
</dbReference>